<proteinExistence type="predicted"/>
<accession>A0A8H6JPH7</accession>
<dbReference type="AlphaFoldDB" id="A0A8H6JPH7"/>
<name>A0A8H6JPH7_9PEZI</name>
<protein>
    <submittedName>
        <fullName evidence="2">Interferon-induced gtp-binding protein mx2</fullName>
    </submittedName>
</protein>
<keyword evidence="3" id="KW-1185">Reference proteome</keyword>
<organism evidence="2 3">
    <name type="scientific">Colletotrichum sojae</name>
    <dbReference type="NCBI Taxonomy" id="2175907"/>
    <lineage>
        <taxon>Eukaryota</taxon>
        <taxon>Fungi</taxon>
        <taxon>Dikarya</taxon>
        <taxon>Ascomycota</taxon>
        <taxon>Pezizomycotina</taxon>
        <taxon>Sordariomycetes</taxon>
        <taxon>Hypocreomycetidae</taxon>
        <taxon>Glomerellales</taxon>
        <taxon>Glomerellaceae</taxon>
        <taxon>Colletotrichum</taxon>
        <taxon>Colletotrichum orchidearum species complex</taxon>
    </lineage>
</organism>
<reference evidence="2 3" key="1">
    <citation type="journal article" date="2020" name="Phytopathology">
        <title>Genome Sequence Resources of Colletotrichum truncatum, C. plurivorum, C. musicola, and C. sojae: Four Species Pathogenic to Soybean (Glycine max).</title>
        <authorList>
            <person name="Rogerio F."/>
            <person name="Boufleur T.R."/>
            <person name="Ciampi-Guillardi M."/>
            <person name="Sukno S.A."/>
            <person name="Thon M.R."/>
            <person name="Massola Junior N.S."/>
            <person name="Baroncelli R."/>
        </authorList>
    </citation>
    <scope>NUCLEOTIDE SEQUENCE [LARGE SCALE GENOMIC DNA]</scope>
    <source>
        <strain evidence="2 3">LFN0009</strain>
    </source>
</reference>
<dbReference type="Proteomes" id="UP000652219">
    <property type="component" value="Unassembled WGS sequence"/>
</dbReference>
<evidence type="ECO:0000313" key="3">
    <source>
        <dbReference type="Proteomes" id="UP000652219"/>
    </source>
</evidence>
<evidence type="ECO:0000259" key="1">
    <source>
        <dbReference type="PROSITE" id="PS51388"/>
    </source>
</evidence>
<sequence length="247" mass="28284">MKHLECLFLGSRGYELDTMLPAAFKEQSKKWEASTLAHVSNVILVVHHFIYNVVQEACVDQQVRETLWLFILEDLVKRYQGAMDHAKFLIHVEREGRSITYNPVFDQTFDQGKIKRSACRYKTNFIPLPNGEGWSRFKVVHWKDILNPSTVPTGIEETCHAIHDVLESYYGIARARFVDMVCTQVVDHFLLGGNKSPLGVLSTNRVFEMSSEQLRMVAGEDSVTKSTREMLVSNINMFEAAKKILRA</sequence>
<dbReference type="InterPro" id="IPR020850">
    <property type="entry name" value="GED_dom"/>
</dbReference>
<evidence type="ECO:0000313" key="2">
    <source>
        <dbReference type="EMBL" id="KAF6816999.1"/>
    </source>
</evidence>
<dbReference type="EMBL" id="WIGN01000024">
    <property type="protein sequence ID" value="KAF6816999.1"/>
    <property type="molecule type" value="Genomic_DNA"/>
</dbReference>
<feature type="domain" description="GED" evidence="1">
    <location>
        <begin position="159"/>
        <end position="247"/>
    </location>
</feature>
<gene>
    <name evidence="2" type="ORF">CSOJ01_02696</name>
</gene>
<dbReference type="PROSITE" id="PS51388">
    <property type="entry name" value="GED"/>
    <property type="match status" value="1"/>
</dbReference>
<comment type="caution">
    <text evidence="2">The sequence shown here is derived from an EMBL/GenBank/DDBJ whole genome shotgun (WGS) entry which is preliminary data.</text>
</comment>